<evidence type="ECO:0000313" key="1">
    <source>
        <dbReference type="EMBL" id="EYB98983.1"/>
    </source>
</evidence>
<reference evidence="2" key="1">
    <citation type="journal article" date="2015" name="Nat. Genet.">
        <title>The genome and transcriptome of the zoonotic hookworm Ancylostoma ceylanicum identify infection-specific gene families.</title>
        <authorList>
            <person name="Schwarz E.M."/>
            <person name="Hu Y."/>
            <person name="Antoshechkin I."/>
            <person name="Miller M.M."/>
            <person name="Sternberg P.W."/>
            <person name="Aroian R.V."/>
        </authorList>
    </citation>
    <scope>NUCLEOTIDE SEQUENCE</scope>
    <source>
        <strain evidence="2">HY135</strain>
    </source>
</reference>
<gene>
    <name evidence="1" type="primary">Acey_s0126.g1338</name>
    <name evidence="1" type="ORF">Y032_0126g1338</name>
</gene>
<evidence type="ECO:0000313" key="2">
    <source>
        <dbReference type="Proteomes" id="UP000024635"/>
    </source>
</evidence>
<accession>A0A016T7Q5</accession>
<dbReference type="Proteomes" id="UP000024635">
    <property type="component" value="Unassembled WGS sequence"/>
</dbReference>
<dbReference type="OrthoDB" id="10566793at2759"/>
<organism evidence="1 2">
    <name type="scientific">Ancylostoma ceylanicum</name>
    <dbReference type="NCBI Taxonomy" id="53326"/>
    <lineage>
        <taxon>Eukaryota</taxon>
        <taxon>Metazoa</taxon>
        <taxon>Ecdysozoa</taxon>
        <taxon>Nematoda</taxon>
        <taxon>Chromadorea</taxon>
        <taxon>Rhabditida</taxon>
        <taxon>Rhabditina</taxon>
        <taxon>Rhabditomorpha</taxon>
        <taxon>Strongyloidea</taxon>
        <taxon>Ancylostomatidae</taxon>
        <taxon>Ancylostomatinae</taxon>
        <taxon>Ancylostoma</taxon>
    </lineage>
</organism>
<name>A0A016T7Q5_9BILA</name>
<sequence>MKRDLPLELSEELRLAPILHRVDARALRLVFFLALVLRKSESINRNAPMRHMEDVDVMVGDILHIECPPNHTTARTGYIEALLDNGRFTSGLWKDKLATSNDTGLYDCVIRTDEKGNRVREQVAAYRVHVFTPEDLREVSLITDFIETRPRHLHIQWDVKWARKSKQLLNRIYVNRADEKRQNRTLLLNTTKQSGSIKYNVSSDEATYDVDLSVYFGDYLTASRRKRGIKVKAAPELKVKIIRAEAVGDAAAVTWILEGSTSSDVATFVVE</sequence>
<dbReference type="AlphaFoldDB" id="A0A016T7Q5"/>
<protein>
    <submittedName>
        <fullName evidence="1">Uncharacterized protein</fullName>
    </submittedName>
</protein>
<comment type="caution">
    <text evidence="1">The sequence shown here is derived from an EMBL/GenBank/DDBJ whole genome shotgun (WGS) entry which is preliminary data.</text>
</comment>
<dbReference type="EMBL" id="JARK01001462">
    <property type="protein sequence ID" value="EYB98983.1"/>
    <property type="molecule type" value="Genomic_DNA"/>
</dbReference>
<proteinExistence type="predicted"/>
<keyword evidence="2" id="KW-1185">Reference proteome</keyword>